<evidence type="ECO:0000256" key="1">
    <source>
        <dbReference type="SAM" id="Phobius"/>
    </source>
</evidence>
<dbReference type="Pfam" id="PF10942">
    <property type="entry name" value="DUF2619"/>
    <property type="match status" value="1"/>
</dbReference>
<feature type="transmembrane region" description="Helical" evidence="1">
    <location>
        <begin position="88"/>
        <end position="108"/>
    </location>
</feature>
<dbReference type="HOGENOM" id="CLU_157752_1_0_9"/>
<gene>
    <name evidence="2" type="ordered locus">Aflv_0931</name>
</gene>
<dbReference type="STRING" id="491915.Aflv_0931"/>
<name>B7GHE6_ANOFW</name>
<keyword evidence="1" id="KW-1133">Transmembrane helix</keyword>
<protein>
    <submittedName>
        <fullName evidence="2">Uncharacterized short membrane protein</fullName>
    </submittedName>
</protein>
<keyword evidence="1" id="KW-0472">Membrane</keyword>
<evidence type="ECO:0000313" key="3">
    <source>
        <dbReference type="Proteomes" id="UP000000742"/>
    </source>
</evidence>
<dbReference type="eggNOG" id="ENOG5032Z8B">
    <property type="taxonomic scope" value="Bacteria"/>
</dbReference>
<dbReference type="KEGG" id="afl:Aflv_0931"/>
<dbReference type="EMBL" id="CP000922">
    <property type="protein sequence ID" value="ACJ33307.1"/>
    <property type="molecule type" value="Genomic_DNA"/>
</dbReference>
<keyword evidence="1" id="KW-0812">Transmembrane</keyword>
<dbReference type="AlphaFoldDB" id="B7GHE6"/>
<organism evidence="2 3">
    <name type="scientific">Anoxybacillus flavithermus (strain DSM 21510 / WK1)</name>
    <dbReference type="NCBI Taxonomy" id="491915"/>
    <lineage>
        <taxon>Bacteria</taxon>
        <taxon>Bacillati</taxon>
        <taxon>Bacillota</taxon>
        <taxon>Bacilli</taxon>
        <taxon>Bacillales</taxon>
        <taxon>Anoxybacillaceae</taxon>
        <taxon>Anoxybacillus</taxon>
    </lineage>
</organism>
<sequence length="109" mass="11696">MNCLISAYVVLALLYKEDAMKIDATVWTMAGLRFLSAAIELSAAIVMLSFNDVKKALAVNTLLAVVGPTIFFVVMMIGLVAVANELSLFKLVWIGAGVVCILIGIYVVK</sequence>
<dbReference type="Proteomes" id="UP000000742">
    <property type="component" value="Chromosome"/>
</dbReference>
<feature type="transmembrane region" description="Helical" evidence="1">
    <location>
        <begin position="62"/>
        <end position="82"/>
    </location>
</feature>
<reference evidence="2 3" key="1">
    <citation type="journal article" date="2008" name="Genome Biol.">
        <title>Encapsulated in silica: genome, proteome and physiology of the thermophilic bacterium Anoxybacillus flavithermus WK1.</title>
        <authorList>
            <person name="Saw J.H."/>
            <person name="Mountain B.W."/>
            <person name="Feng L."/>
            <person name="Omelchenko M.V."/>
            <person name="Hou S."/>
            <person name="Saito J.A."/>
            <person name="Stott M.B."/>
            <person name="Li D."/>
            <person name="Zhao G."/>
            <person name="Wu J."/>
            <person name="Galperin M.Y."/>
            <person name="Koonin E.V."/>
            <person name="Makarova K.S."/>
            <person name="Wolf Y.I."/>
            <person name="Rigden D.J."/>
            <person name="Dunfield P.F."/>
            <person name="Wang L."/>
            <person name="Alam M."/>
        </authorList>
    </citation>
    <scope>NUCLEOTIDE SEQUENCE [LARGE SCALE GENOMIC DNA]</scope>
    <source>
        <strain evidence="3">DSM 21510 / WK1</strain>
    </source>
</reference>
<feature type="transmembrane region" description="Helical" evidence="1">
    <location>
        <begin position="29"/>
        <end position="50"/>
    </location>
</feature>
<evidence type="ECO:0000313" key="2">
    <source>
        <dbReference type="EMBL" id="ACJ33307.1"/>
    </source>
</evidence>
<proteinExistence type="predicted"/>
<dbReference type="InterPro" id="IPR020390">
    <property type="entry name" value="Uncharacterised_YqhV"/>
</dbReference>
<accession>B7GHE6</accession>